<dbReference type="Pfam" id="PF09713">
    <property type="entry name" value="A_thal_3526"/>
    <property type="match status" value="1"/>
</dbReference>
<feature type="region of interest" description="Disordered" evidence="1">
    <location>
        <begin position="153"/>
        <end position="177"/>
    </location>
</feature>
<proteinExistence type="predicted"/>
<sequence>MGVRIIEEENCSSADYRLGYPNTPLPHVFEGNMINEAGEGEESAGEDEVTEPSSNWMLKRSGVLLREELRRRRRRRRSKSMCQPNKKQYCAIVEECIENNLTKDETERYVQEVHQIPLQHTNRVWDHLERTNPDLFIAYHARMRERNARIPQRVAKPSPPEVTSARRRKVRGTKKEYRLSPPPYCRPLLTDINVPAASPQEAASYANALQNQNLQASQQQPAYPNDFWQQLLSTLGQIKSNTQYLNTLGQIQSNTDQMVKLLTDGHGFGPHLSAARSSKRQRVGEAEERGKNEEAEKLQKKEEADDNEAEKPQENERAGDEEAEKLQENERGDNEEAEKLQEKEEGNDGEAEKLQD</sequence>
<protein>
    <submittedName>
        <fullName evidence="2">Uncharacterized protein</fullName>
    </submittedName>
</protein>
<name>A0A3P6D324_BRAOL</name>
<dbReference type="InterPro" id="IPR006476">
    <property type="entry name" value="CHP01589_pln"/>
</dbReference>
<dbReference type="EMBL" id="LR031874">
    <property type="protein sequence ID" value="VDD25413.1"/>
    <property type="molecule type" value="Genomic_DNA"/>
</dbReference>
<reference evidence="2" key="1">
    <citation type="submission" date="2018-11" db="EMBL/GenBank/DDBJ databases">
        <authorList>
            <consortium name="Genoscope - CEA"/>
            <person name="William W."/>
        </authorList>
    </citation>
    <scope>NUCLEOTIDE SEQUENCE</scope>
</reference>
<accession>A0A3P6D324</accession>
<dbReference type="NCBIfam" id="TIGR01589">
    <property type="entry name" value="A_thal_3526"/>
    <property type="match status" value="1"/>
</dbReference>
<gene>
    <name evidence="2" type="ORF">BOLC2T10826H</name>
</gene>
<evidence type="ECO:0000256" key="1">
    <source>
        <dbReference type="SAM" id="MobiDB-lite"/>
    </source>
</evidence>
<organism evidence="2">
    <name type="scientific">Brassica oleracea</name>
    <name type="common">Wild cabbage</name>
    <dbReference type="NCBI Taxonomy" id="3712"/>
    <lineage>
        <taxon>Eukaryota</taxon>
        <taxon>Viridiplantae</taxon>
        <taxon>Streptophyta</taxon>
        <taxon>Embryophyta</taxon>
        <taxon>Tracheophyta</taxon>
        <taxon>Spermatophyta</taxon>
        <taxon>Magnoliopsida</taxon>
        <taxon>eudicotyledons</taxon>
        <taxon>Gunneridae</taxon>
        <taxon>Pentapetalae</taxon>
        <taxon>rosids</taxon>
        <taxon>malvids</taxon>
        <taxon>Brassicales</taxon>
        <taxon>Brassicaceae</taxon>
        <taxon>Brassiceae</taxon>
        <taxon>Brassica</taxon>
    </lineage>
</organism>
<evidence type="ECO:0000313" key="2">
    <source>
        <dbReference type="EMBL" id="VDD25413.1"/>
    </source>
</evidence>
<feature type="region of interest" description="Disordered" evidence="1">
    <location>
        <begin position="269"/>
        <end position="356"/>
    </location>
</feature>
<dbReference type="AlphaFoldDB" id="A0A3P6D324"/>
<feature type="compositionally biased region" description="Basic and acidic residues" evidence="1">
    <location>
        <begin position="282"/>
        <end position="356"/>
    </location>
</feature>